<organism evidence="8 9">
    <name type="scientific">Gracilinema caldarium (strain ATCC 51460 / DSM 7334 / H1)</name>
    <name type="common">Treponema caldarium</name>
    <dbReference type="NCBI Taxonomy" id="744872"/>
    <lineage>
        <taxon>Bacteria</taxon>
        <taxon>Pseudomonadati</taxon>
        <taxon>Spirochaetota</taxon>
        <taxon>Spirochaetia</taxon>
        <taxon>Spirochaetales</taxon>
        <taxon>Breznakiellaceae</taxon>
        <taxon>Gracilinema</taxon>
    </lineage>
</organism>
<dbReference type="STRING" id="744872.Spica_1021"/>
<sequence>MNGPHFLSVCLNPTLQKTLLFSSWQRDQVNRTGCHRLDASGKGVNVTRVLTQLGKSVLHLTQLGGNFRDLFINLCEKDDLSLVWVESSSEIRFCYTLIDRNDNSMTELVEESEPVHPGTEQALRELFDRESQKIARTSVKQPTLIISGTKAAGFSDAMIPHMVSRAKELGFRIILDIKGKDLQNSLVYGPDIIKPNLLEFCTTYLPEIDESKIQVDESYQRIVQHEVVSQAQSLVRQFGSSIIITRGPLPVWVIEGTAFYDVPLKSVVPINATGSGDAFTAGLAAALDDQCSLVDAVTEGIRCGSLNAGLLKPGVIHV</sequence>
<dbReference type="RefSeq" id="WP_013968481.1">
    <property type="nucleotide sequence ID" value="NC_015732.1"/>
</dbReference>
<name>F8EXE3_GRAC1</name>
<dbReference type="HOGENOM" id="CLU_050013_0_2_12"/>
<dbReference type="Proteomes" id="UP000000503">
    <property type="component" value="Chromosome"/>
</dbReference>
<evidence type="ECO:0000313" key="9">
    <source>
        <dbReference type="Proteomes" id="UP000000503"/>
    </source>
</evidence>
<accession>F8EXE3</accession>
<keyword evidence="9" id="KW-1185">Reference proteome</keyword>
<comment type="similarity">
    <text evidence="1">Belongs to the carbohydrate kinase PfkB family.</text>
</comment>
<dbReference type="GO" id="GO:0016301">
    <property type="term" value="F:kinase activity"/>
    <property type="evidence" value="ECO:0007669"/>
    <property type="project" value="UniProtKB-KW"/>
</dbReference>
<dbReference type="InterPro" id="IPR017583">
    <property type="entry name" value="Tagatose/fructose_Pkinase"/>
</dbReference>
<evidence type="ECO:0000256" key="1">
    <source>
        <dbReference type="ARBA" id="ARBA00010688"/>
    </source>
</evidence>
<protein>
    <submittedName>
        <fullName evidence="8">PfkB domain protein</fullName>
    </submittedName>
</protein>
<dbReference type="Gene3D" id="3.40.1190.20">
    <property type="match status" value="1"/>
</dbReference>
<dbReference type="AlphaFoldDB" id="F8EXE3"/>
<dbReference type="GO" id="GO:0016773">
    <property type="term" value="F:phosphotransferase activity, alcohol group as acceptor"/>
    <property type="evidence" value="ECO:0007669"/>
    <property type="project" value="InterPro"/>
</dbReference>
<evidence type="ECO:0000313" key="8">
    <source>
        <dbReference type="EMBL" id="AEJ19170.1"/>
    </source>
</evidence>
<keyword evidence="2 6" id="KW-0808">Transferase</keyword>
<evidence type="ECO:0000256" key="5">
    <source>
        <dbReference type="ARBA" id="ARBA00022840"/>
    </source>
</evidence>
<evidence type="ECO:0000256" key="3">
    <source>
        <dbReference type="ARBA" id="ARBA00022741"/>
    </source>
</evidence>
<dbReference type="PANTHER" id="PTHR46566:SF2">
    <property type="entry name" value="ATP-DEPENDENT 6-PHOSPHOFRUCTOKINASE ISOZYME 2"/>
    <property type="match status" value="1"/>
</dbReference>
<dbReference type="Pfam" id="PF00294">
    <property type="entry name" value="PfkB"/>
    <property type="match status" value="1"/>
</dbReference>
<dbReference type="OrthoDB" id="357193at2"/>
<dbReference type="KEGG" id="scd:Spica_1021"/>
<evidence type="ECO:0000256" key="6">
    <source>
        <dbReference type="PIRNR" id="PIRNR000535"/>
    </source>
</evidence>
<keyword evidence="5" id="KW-0067">ATP-binding</keyword>
<dbReference type="PIRSF" id="PIRSF000535">
    <property type="entry name" value="1PFK/6PFK/LacC"/>
    <property type="match status" value="1"/>
</dbReference>
<dbReference type="SUPFAM" id="SSF53613">
    <property type="entry name" value="Ribokinase-like"/>
    <property type="match status" value="1"/>
</dbReference>
<evidence type="ECO:0000256" key="4">
    <source>
        <dbReference type="ARBA" id="ARBA00022777"/>
    </source>
</evidence>
<feature type="domain" description="Carbohydrate kinase PfkB" evidence="7">
    <location>
        <begin position="26"/>
        <end position="308"/>
    </location>
</feature>
<dbReference type="InterPro" id="IPR029056">
    <property type="entry name" value="Ribokinase-like"/>
</dbReference>
<dbReference type="GO" id="GO:0005524">
    <property type="term" value="F:ATP binding"/>
    <property type="evidence" value="ECO:0007669"/>
    <property type="project" value="UniProtKB-KW"/>
</dbReference>
<dbReference type="GO" id="GO:0005975">
    <property type="term" value="P:carbohydrate metabolic process"/>
    <property type="evidence" value="ECO:0007669"/>
    <property type="project" value="InterPro"/>
</dbReference>
<keyword evidence="4" id="KW-0418">Kinase</keyword>
<dbReference type="eggNOG" id="COG1105">
    <property type="taxonomic scope" value="Bacteria"/>
</dbReference>
<dbReference type="InterPro" id="IPR011611">
    <property type="entry name" value="PfkB_dom"/>
</dbReference>
<dbReference type="EMBL" id="CP002868">
    <property type="protein sequence ID" value="AEJ19170.1"/>
    <property type="molecule type" value="Genomic_DNA"/>
</dbReference>
<gene>
    <name evidence="8" type="ordered locus">Spica_1021</name>
</gene>
<reference evidence="9" key="1">
    <citation type="journal article" date="2013" name="Stand. Genomic Sci.">
        <title>Genome sequence of the thermophilic fresh-water bacterium Spirochaeta caldaria type strain (H1(T)), reclassification of Spirochaeta caldaria, Spirochaeta stenostrepta, and Spirochaeta zuelzerae in the genus Treponema as Treponema caldaria comb. nov., Treponema stenostrepta comb. nov., and Treponema zuelzerae comb. nov., and emendation of the genus Treponema.</title>
        <authorList>
            <person name="Abt B."/>
            <person name="Goker M."/>
            <person name="Scheuner C."/>
            <person name="Han C."/>
            <person name="Lu M."/>
            <person name="Misra M."/>
            <person name="Lapidus A."/>
            <person name="Nolan M."/>
            <person name="Lucas S."/>
            <person name="Hammon N."/>
            <person name="Deshpande S."/>
            <person name="Cheng J.F."/>
            <person name="Tapia R."/>
            <person name="Goodwin L.A."/>
            <person name="Pitluck S."/>
            <person name="Liolios K."/>
            <person name="Pagani I."/>
            <person name="Ivanova N."/>
            <person name="Mavromatis K."/>
            <person name="Mikhailova N."/>
            <person name="Huntemann M."/>
            <person name="Pati A."/>
            <person name="Chen A."/>
            <person name="Palaniappan K."/>
            <person name="Land M."/>
            <person name="Hauser L."/>
            <person name="Jeffries C.D."/>
            <person name="Rohde M."/>
            <person name="Spring S."/>
            <person name="Gronow S."/>
            <person name="Detter J.C."/>
            <person name="Bristow J."/>
            <person name="Eisen J.A."/>
            <person name="Markowitz V."/>
            <person name="Hugenholtz P."/>
            <person name="Kyrpides N.C."/>
            <person name="Woyke T."/>
            <person name="Klenk H.P."/>
        </authorList>
    </citation>
    <scope>NUCLEOTIDE SEQUENCE</scope>
    <source>
        <strain evidence="9">ATCC 51460 / DSM 7334 / H1</strain>
    </source>
</reference>
<evidence type="ECO:0000256" key="2">
    <source>
        <dbReference type="ARBA" id="ARBA00022679"/>
    </source>
</evidence>
<keyword evidence="3" id="KW-0547">Nucleotide-binding</keyword>
<evidence type="ECO:0000259" key="7">
    <source>
        <dbReference type="Pfam" id="PF00294"/>
    </source>
</evidence>
<dbReference type="PANTHER" id="PTHR46566">
    <property type="entry name" value="1-PHOSPHOFRUCTOKINASE-RELATED"/>
    <property type="match status" value="1"/>
</dbReference>
<proteinExistence type="inferred from homology"/>